<reference evidence="1" key="1">
    <citation type="journal article" date="2021" name="Proc. Natl. Acad. Sci. U.S.A.">
        <title>A Catalog of Tens of Thousands of Viruses from Human Metagenomes Reveals Hidden Associations with Chronic Diseases.</title>
        <authorList>
            <person name="Tisza M.J."/>
            <person name="Buck C.B."/>
        </authorList>
    </citation>
    <scope>NUCLEOTIDE SEQUENCE</scope>
    <source>
        <strain evidence="1">Ctshb19</strain>
    </source>
</reference>
<evidence type="ECO:0000313" key="1">
    <source>
        <dbReference type="EMBL" id="DAF93483.1"/>
    </source>
</evidence>
<protein>
    <submittedName>
        <fullName evidence="1">Uncharacterized protein</fullName>
    </submittedName>
</protein>
<organism evidence="1">
    <name type="scientific">Myoviridae sp. ctshb19</name>
    <dbReference type="NCBI Taxonomy" id="2825194"/>
    <lineage>
        <taxon>Viruses</taxon>
        <taxon>Duplodnaviria</taxon>
        <taxon>Heunggongvirae</taxon>
        <taxon>Uroviricota</taxon>
        <taxon>Caudoviricetes</taxon>
    </lineage>
</organism>
<dbReference type="EMBL" id="BK016086">
    <property type="protein sequence ID" value="DAF93483.1"/>
    <property type="molecule type" value="Genomic_DNA"/>
</dbReference>
<accession>A0A8S5UGD5</accession>
<sequence length="163" mass="18003">MYPRLVTFGMLPASGLSSSALRLMESLLVRKDSVHMLISDESSADQMLGQFIKKFGIERVEEVNGQMHFANAFECGHVYGAIKQMVDAFPDKEVNIYLDVPSMMTVRIVGTDAQIVLNDKPQSVELENLLAQNPNVVVRVATLRPSANQMVAYARATGSLKNK</sequence>
<name>A0A8S5UGD5_9CAUD</name>
<proteinExistence type="predicted"/>